<evidence type="ECO:0000313" key="2">
    <source>
        <dbReference type="Proteomes" id="UP001177003"/>
    </source>
</evidence>
<name>A0AA35UQ91_LACSI</name>
<protein>
    <submittedName>
        <fullName evidence="1">Uncharacterized protein</fullName>
    </submittedName>
</protein>
<gene>
    <name evidence="1" type="ORF">LSALG_LOCUS2661</name>
</gene>
<dbReference type="Proteomes" id="UP001177003">
    <property type="component" value="Chromosome 0"/>
</dbReference>
<evidence type="ECO:0000313" key="1">
    <source>
        <dbReference type="EMBL" id="CAI9261889.1"/>
    </source>
</evidence>
<dbReference type="AlphaFoldDB" id="A0AA35UQ91"/>
<proteinExistence type="predicted"/>
<dbReference type="EMBL" id="OX465086">
    <property type="protein sequence ID" value="CAI9261889.1"/>
    <property type="molecule type" value="Genomic_DNA"/>
</dbReference>
<organism evidence="1 2">
    <name type="scientific">Lactuca saligna</name>
    <name type="common">Willowleaf lettuce</name>
    <dbReference type="NCBI Taxonomy" id="75948"/>
    <lineage>
        <taxon>Eukaryota</taxon>
        <taxon>Viridiplantae</taxon>
        <taxon>Streptophyta</taxon>
        <taxon>Embryophyta</taxon>
        <taxon>Tracheophyta</taxon>
        <taxon>Spermatophyta</taxon>
        <taxon>Magnoliopsida</taxon>
        <taxon>eudicotyledons</taxon>
        <taxon>Gunneridae</taxon>
        <taxon>Pentapetalae</taxon>
        <taxon>asterids</taxon>
        <taxon>campanulids</taxon>
        <taxon>Asterales</taxon>
        <taxon>Asteraceae</taxon>
        <taxon>Cichorioideae</taxon>
        <taxon>Cichorieae</taxon>
        <taxon>Lactucinae</taxon>
        <taxon>Lactuca</taxon>
    </lineage>
</organism>
<reference evidence="1" key="1">
    <citation type="submission" date="2023-04" db="EMBL/GenBank/DDBJ databases">
        <authorList>
            <person name="Vijverberg K."/>
            <person name="Xiong W."/>
            <person name="Schranz E."/>
        </authorList>
    </citation>
    <scope>NUCLEOTIDE SEQUENCE</scope>
</reference>
<sequence>MRASSILISIVLFTDWSLLPFFTGRSVIRMALGSTPLSRICEGYCVTRSGAIVEDDIMEPIQQVERGDILKLAFMIYQRRSYAEPDQLDLTLHELM</sequence>
<accession>A0AA35UQ91</accession>
<keyword evidence="2" id="KW-1185">Reference proteome</keyword>